<dbReference type="EMBL" id="FLUX01000031">
    <property type="protein sequence ID" value="SBW25548.1"/>
    <property type="molecule type" value="Genomic_DNA"/>
</dbReference>
<evidence type="ECO:0000313" key="1">
    <source>
        <dbReference type="EMBL" id="SBW25548.1"/>
    </source>
</evidence>
<protein>
    <submittedName>
        <fullName evidence="1">Uncharacterized protein</fullName>
    </submittedName>
</protein>
<reference evidence="1 2" key="1">
    <citation type="submission" date="2016-04" db="EMBL/GenBank/DDBJ databases">
        <authorList>
            <person name="Mornico D."/>
        </authorList>
    </citation>
    <scope>NUCLEOTIDE SEQUENCE [LARGE SCALE GENOMIC DNA]</scope>
    <source>
        <strain evidence="1 2">A121</strain>
    </source>
</reference>
<proteinExistence type="predicted"/>
<organism evidence="1 2">
    <name type="scientific">Citrobacter europaeus</name>
    <dbReference type="NCBI Taxonomy" id="1914243"/>
    <lineage>
        <taxon>Bacteria</taxon>
        <taxon>Pseudomonadati</taxon>
        <taxon>Pseudomonadota</taxon>
        <taxon>Gammaproteobacteria</taxon>
        <taxon>Enterobacterales</taxon>
        <taxon>Enterobacteriaceae</taxon>
        <taxon>Citrobacter</taxon>
    </lineage>
</organism>
<sequence length="52" mass="6351">MQDDTKFKRITKKELIKLVVKWMETDNEFNIDELKEKWHSPVMNLMDKQVAQ</sequence>
<accession>A0ABY0JPT5</accession>
<gene>
    <name evidence="1" type="ORF">BN4901_2550</name>
</gene>
<evidence type="ECO:0000313" key="2">
    <source>
        <dbReference type="Proteomes" id="UP000195338"/>
    </source>
</evidence>
<dbReference type="Proteomes" id="UP000195338">
    <property type="component" value="Unassembled WGS sequence"/>
</dbReference>
<comment type="caution">
    <text evidence="1">The sequence shown here is derived from an EMBL/GenBank/DDBJ whole genome shotgun (WGS) entry which is preliminary data.</text>
</comment>
<keyword evidence="2" id="KW-1185">Reference proteome</keyword>
<name>A0ABY0JPT5_9ENTR</name>